<dbReference type="InterPro" id="IPR036397">
    <property type="entry name" value="RNaseH_sf"/>
</dbReference>
<dbReference type="SUPFAM" id="SSF53098">
    <property type="entry name" value="Ribonuclease H-like"/>
    <property type="match status" value="1"/>
</dbReference>
<comment type="caution">
    <text evidence="3">The sequence shown here is derived from an EMBL/GenBank/DDBJ whole genome shotgun (WGS) entry which is preliminary data.</text>
</comment>
<dbReference type="RefSeq" id="WP_011345937.1">
    <property type="nucleotide sequence ID" value="NZ_JAJITV010000041.1"/>
</dbReference>
<evidence type="ECO:0000259" key="2">
    <source>
        <dbReference type="PROSITE" id="PS50994"/>
    </source>
</evidence>
<dbReference type="InterPro" id="IPR012337">
    <property type="entry name" value="RNaseH-like_sf"/>
</dbReference>
<evidence type="ECO:0000313" key="3">
    <source>
        <dbReference type="EMBL" id="MCC8637683.1"/>
    </source>
</evidence>
<proteinExistence type="predicted"/>
<dbReference type="Gene3D" id="3.30.420.10">
    <property type="entry name" value="Ribonuclease H-like superfamily/Ribonuclease H"/>
    <property type="match status" value="1"/>
</dbReference>
<feature type="domain" description="Integrase catalytic" evidence="2">
    <location>
        <begin position="418"/>
        <end position="618"/>
    </location>
</feature>
<accession>A0ABS8LTG9</accession>
<feature type="region of interest" description="Disordered" evidence="1">
    <location>
        <begin position="740"/>
        <end position="782"/>
    </location>
</feature>
<dbReference type="Proteomes" id="UP001430605">
    <property type="component" value="Unassembled WGS sequence"/>
</dbReference>
<dbReference type="PROSITE" id="PS50994">
    <property type="entry name" value="INTEGRASE"/>
    <property type="match status" value="1"/>
</dbReference>
<keyword evidence="4" id="KW-1185">Reference proteome</keyword>
<feature type="compositionally biased region" description="Polar residues" evidence="1">
    <location>
        <begin position="746"/>
        <end position="760"/>
    </location>
</feature>
<evidence type="ECO:0000256" key="1">
    <source>
        <dbReference type="SAM" id="MobiDB-lite"/>
    </source>
</evidence>
<name>A0ABS8LTG9_XANEU</name>
<organism evidence="3 4">
    <name type="scientific">Xanthomonas euvesicatoria pv. euvesicatoria</name>
    <dbReference type="NCBI Taxonomy" id="2753541"/>
    <lineage>
        <taxon>Bacteria</taxon>
        <taxon>Pseudomonadati</taxon>
        <taxon>Pseudomonadota</taxon>
        <taxon>Gammaproteobacteria</taxon>
        <taxon>Lysobacterales</taxon>
        <taxon>Lysobacteraceae</taxon>
        <taxon>Xanthomonas</taxon>
    </lineage>
</organism>
<protein>
    <submittedName>
        <fullName evidence="3">Transposase family protein</fullName>
    </submittedName>
</protein>
<reference evidence="3" key="1">
    <citation type="submission" date="2021-11" db="EMBL/GenBank/DDBJ databases">
        <title>Genome resources and taxonomic validation of 89 Xanthomonas strains.</title>
        <authorList>
            <person name="Tambong J.T."/>
        </authorList>
    </citation>
    <scope>NUCLEOTIDE SEQUENCE</scope>
    <source>
        <strain evidence="3">Xv 72</strain>
    </source>
</reference>
<evidence type="ECO:0000313" key="4">
    <source>
        <dbReference type="Proteomes" id="UP001430605"/>
    </source>
</evidence>
<sequence length="800" mass="89302">MHELELRACFERAALTGPQIEHLLAMIAEAPSRRPGGAALNNVIAQFWSDKNKASIWIESHTVERLFAYELELDPSVLAYYSQIPCRGIERRSANGRRHLGNATADFLVIRADSVTVVECKAALRIESLLQQKPLEWVRSDDGVIERPALTSWASAWGLNYAVWVQPSPFACLLANLELLYSIKPPDEPGKAHRQALRQLERSSLTIWELTRRVSGLTPLAVHQLLRMGLVCGTIKSQPIALTEAFRLFLDPQQRSAAEATAAQLADHRFRQHCDPVSTSSYRDLCAGRQRLETLKAMRLGNSVFTRRYRELDRVVRQAEVDGVSELEACLTNYRRSGNRRARLTRTQTLAVDLAVRNWDAGKAHSRGHAYAEHVAHCQDVSCEPVSRTTLYRRLSAANASRRALLTGGLREYQKNREATDPRYRSMASQILGLRIHIDSTQIDARVFPGVEDKLLLDRPIIYVAVDSATSFPVCYELAFGPARSDALAALLRTYVRTTGSLPSIIQVDRGSENRSSWLSAFCTEYHITLLIHPTGASVFNSAAENWLGRINSRLHSLPGSTIPDKKGRSVDGRFKSRQTARLQFSALHEVVNDAIELLRDVPGADGESPIERKARLVDETGIAGHAVEIDDNFLFHSSIPTRASALDPKRGIKTERTRYASSELLQAARRGDVIEVRRDCEDPTVMHVQMSSGRCKAWSGMANKVAGLPDIELKFLAYYLHQRGSKVVERRLDAHVSHHRKVQEVLTTNDPDASEQKPSASKAARRSTKDRPASRSISVSLEGLDDYGQELREGGRDAI</sequence>
<gene>
    <name evidence="3" type="ORF">LN463_22470</name>
</gene>
<dbReference type="InterPro" id="IPR001584">
    <property type="entry name" value="Integrase_cat-core"/>
</dbReference>
<dbReference type="EMBL" id="JAJIUS010000117">
    <property type="protein sequence ID" value="MCC8637683.1"/>
    <property type="molecule type" value="Genomic_DNA"/>
</dbReference>